<dbReference type="AlphaFoldDB" id="A0A7C9CKS5"/>
<accession>A0A7C9CKS5</accession>
<dbReference type="EMBL" id="GISG01030130">
    <property type="protein sequence ID" value="MBA4620320.1"/>
    <property type="molecule type" value="Transcribed_RNA"/>
</dbReference>
<reference evidence="1" key="2">
    <citation type="submission" date="2020-07" db="EMBL/GenBank/DDBJ databases">
        <authorList>
            <person name="Vera ALvarez R."/>
            <person name="Arias-Moreno D.M."/>
            <person name="Jimenez-Jacinto V."/>
            <person name="Jimenez-Bremont J.F."/>
            <person name="Swaminathan K."/>
            <person name="Moose S.P."/>
            <person name="Guerrero-Gonzalez M.L."/>
            <person name="Marino-Ramirez L."/>
            <person name="Landsman D."/>
            <person name="Rodriguez-Kessler M."/>
            <person name="Delgado-Sanchez P."/>
        </authorList>
    </citation>
    <scope>NUCLEOTIDE SEQUENCE</scope>
    <source>
        <tissue evidence="1">Cladode</tissue>
    </source>
</reference>
<name>A0A7C9CKS5_OPUST</name>
<reference evidence="1" key="1">
    <citation type="journal article" date="2013" name="J. Plant Res.">
        <title>Effect of fungi and light on seed germination of three Opuntia species from semiarid lands of central Mexico.</title>
        <authorList>
            <person name="Delgado-Sanchez P."/>
            <person name="Jimenez-Bremont J.F."/>
            <person name="Guerrero-Gonzalez Mde L."/>
            <person name="Flores J."/>
        </authorList>
    </citation>
    <scope>NUCLEOTIDE SEQUENCE</scope>
    <source>
        <tissue evidence="1">Cladode</tissue>
    </source>
</reference>
<proteinExistence type="predicted"/>
<sequence>MTTISRSFHPTSLGHWCNSNRRKKGCVRRRGCSCSCSNFRHCSSSSNNSLRTFSKLNIVPFNYKKFRVTSHKVIKLSVLPFIVVPMKRCKHLSQPIWQR</sequence>
<evidence type="ECO:0000313" key="1">
    <source>
        <dbReference type="EMBL" id="MBA4620320.1"/>
    </source>
</evidence>
<organism evidence="1">
    <name type="scientific">Opuntia streptacantha</name>
    <name type="common">Prickly pear cactus</name>
    <name type="synonym">Opuntia cardona</name>
    <dbReference type="NCBI Taxonomy" id="393608"/>
    <lineage>
        <taxon>Eukaryota</taxon>
        <taxon>Viridiplantae</taxon>
        <taxon>Streptophyta</taxon>
        <taxon>Embryophyta</taxon>
        <taxon>Tracheophyta</taxon>
        <taxon>Spermatophyta</taxon>
        <taxon>Magnoliopsida</taxon>
        <taxon>eudicotyledons</taxon>
        <taxon>Gunneridae</taxon>
        <taxon>Pentapetalae</taxon>
        <taxon>Caryophyllales</taxon>
        <taxon>Cactineae</taxon>
        <taxon>Cactaceae</taxon>
        <taxon>Opuntioideae</taxon>
        <taxon>Opuntia</taxon>
    </lineage>
</organism>
<protein>
    <submittedName>
        <fullName evidence="1">Uncharacterized protein</fullName>
    </submittedName>
</protein>
<dbReference type="EMBL" id="GISG01030129">
    <property type="protein sequence ID" value="MBA4620319.1"/>
    <property type="molecule type" value="Transcribed_RNA"/>
</dbReference>